<keyword evidence="7" id="KW-0677">Repeat</keyword>
<dbReference type="PROSITE" id="PS00108">
    <property type="entry name" value="PROTEIN_KINASE_ST"/>
    <property type="match status" value="1"/>
</dbReference>
<evidence type="ECO:0000256" key="15">
    <source>
        <dbReference type="ARBA" id="ARBA00047558"/>
    </source>
</evidence>
<feature type="transmembrane region" description="Helical" evidence="18">
    <location>
        <begin position="521"/>
        <end position="542"/>
    </location>
</feature>
<dbReference type="InterPro" id="IPR000719">
    <property type="entry name" value="Prot_kinase_dom"/>
</dbReference>
<dbReference type="OrthoDB" id="4062651at2759"/>
<dbReference type="GO" id="GO:0005524">
    <property type="term" value="F:ATP binding"/>
    <property type="evidence" value="ECO:0007669"/>
    <property type="project" value="UniProtKB-UniRule"/>
</dbReference>
<dbReference type="Gene3D" id="3.30.200.20">
    <property type="entry name" value="Phosphorylase Kinase, domain 1"/>
    <property type="match status" value="1"/>
</dbReference>
<evidence type="ECO:0000256" key="12">
    <source>
        <dbReference type="ARBA" id="ARBA00023136"/>
    </source>
</evidence>
<feature type="domain" description="Gnk2-homologous" evidence="21">
    <location>
        <begin position="148"/>
        <end position="258"/>
    </location>
</feature>
<dbReference type="Gene3D" id="1.10.510.10">
    <property type="entry name" value="Transferase(Phosphotransferase) domain 1"/>
    <property type="match status" value="1"/>
</dbReference>
<keyword evidence="5 18" id="KW-0812">Transmembrane</keyword>
<evidence type="ECO:0000259" key="21">
    <source>
        <dbReference type="PROSITE" id="PS51473"/>
    </source>
</evidence>
<feature type="domain" description="Protein kinase" evidence="20">
    <location>
        <begin position="582"/>
        <end position="854"/>
    </location>
</feature>
<evidence type="ECO:0000256" key="11">
    <source>
        <dbReference type="ARBA" id="ARBA00022989"/>
    </source>
</evidence>
<evidence type="ECO:0008006" key="24">
    <source>
        <dbReference type="Google" id="ProtNLM"/>
    </source>
</evidence>
<feature type="domain" description="Gnk2-homologous" evidence="21">
    <location>
        <begin position="392"/>
        <end position="498"/>
    </location>
</feature>
<dbReference type="InterPro" id="IPR038408">
    <property type="entry name" value="GNK2_sf"/>
</dbReference>
<accession>A0A396HJE1</accession>
<dbReference type="GO" id="GO:0004674">
    <property type="term" value="F:protein serine/threonine kinase activity"/>
    <property type="evidence" value="ECO:0007669"/>
    <property type="project" value="UniProtKB-KW"/>
</dbReference>
<dbReference type="Pfam" id="PF01657">
    <property type="entry name" value="Stress-antifung"/>
    <property type="match status" value="4"/>
</dbReference>
<name>A0A396HJE1_MEDTR</name>
<evidence type="ECO:0000256" key="14">
    <source>
        <dbReference type="ARBA" id="ARBA00023180"/>
    </source>
</evidence>
<dbReference type="InterPro" id="IPR008271">
    <property type="entry name" value="Ser/Thr_kinase_AS"/>
</dbReference>
<comment type="catalytic activity">
    <reaction evidence="15">
        <text>L-seryl-[protein] + ATP = O-phospho-L-seryl-[protein] + ADP + H(+)</text>
        <dbReference type="Rhea" id="RHEA:17989"/>
        <dbReference type="Rhea" id="RHEA-COMP:9863"/>
        <dbReference type="Rhea" id="RHEA-COMP:11604"/>
        <dbReference type="ChEBI" id="CHEBI:15378"/>
        <dbReference type="ChEBI" id="CHEBI:29999"/>
        <dbReference type="ChEBI" id="CHEBI:30616"/>
        <dbReference type="ChEBI" id="CHEBI:83421"/>
        <dbReference type="ChEBI" id="CHEBI:456216"/>
    </reaction>
</comment>
<dbReference type="PROSITE" id="PS50011">
    <property type="entry name" value="PROTEIN_KINASE_DOM"/>
    <property type="match status" value="1"/>
</dbReference>
<comment type="catalytic activity">
    <reaction evidence="16">
        <text>L-threonyl-[protein] + ATP = O-phospho-L-threonyl-[protein] + ADP + H(+)</text>
        <dbReference type="Rhea" id="RHEA:46608"/>
        <dbReference type="Rhea" id="RHEA-COMP:11060"/>
        <dbReference type="Rhea" id="RHEA-COMP:11605"/>
        <dbReference type="ChEBI" id="CHEBI:15378"/>
        <dbReference type="ChEBI" id="CHEBI:30013"/>
        <dbReference type="ChEBI" id="CHEBI:30616"/>
        <dbReference type="ChEBI" id="CHEBI:61977"/>
        <dbReference type="ChEBI" id="CHEBI:456216"/>
    </reaction>
</comment>
<dbReference type="GO" id="GO:0016020">
    <property type="term" value="C:membrane"/>
    <property type="evidence" value="ECO:0007669"/>
    <property type="project" value="UniProtKB-SubCell"/>
</dbReference>
<evidence type="ECO:0000256" key="8">
    <source>
        <dbReference type="ARBA" id="ARBA00022741"/>
    </source>
</evidence>
<dbReference type="AlphaFoldDB" id="A0A396HJE1"/>
<keyword evidence="3" id="KW-0597">Phosphoprotein</keyword>
<evidence type="ECO:0000259" key="20">
    <source>
        <dbReference type="PROSITE" id="PS50011"/>
    </source>
</evidence>
<protein>
    <recommendedName>
        <fullName evidence="24">Cysteine-rich receptor-kinase-like protein</fullName>
    </recommendedName>
</protein>
<evidence type="ECO:0000256" key="3">
    <source>
        <dbReference type="ARBA" id="ARBA00022553"/>
    </source>
</evidence>
<dbReference type="SMART" id="SM00220">
    <property type="entry name" value="S_TKc"/>
    <property type="match status" value="1"/>
</dbReference>
<dbReference type="InterPro" id="IPR011009">
    <property type="entry name" value="Kinase-like_dom_sf"/>
</dbReference>
<evidence type="ECO:0000256" key="16">
    <source>
        <dbReference type="ARBA" id="ARBA00047951"/>
    </source>
</evidence>
<sequence length="909" mass="102542">MIANQPNSMASSKIFFFSMFVSFFYFATIKAQDPPVYLVIKRCSPNDNTTINSTFQINLNTLLSTLSSKAIDNTEFYNTTVTSVNPTDSVYGLFMCRGDVYSQLCHECVVNATQKLSLDCPLSKQAVIYYDDCLVRYSDNYFFSTLTISPGIDIFNQYNVSNTKSFMPILFSTMNKTAEKAAGPLTGDKDTKFATIEKQISESQTLYCLAQCTPDLSFNDCRTCLGCAIRKLSNVYDGKQGGRNLYPSCNIRYELYPFYRSTNAPSLNELVPQTNDSKQDSNFTQDPVYLSDNCPRNHSTITNKNFKLLLSYLSSNATNGTTFHIAKVEEKVYGLFLCRGDLPNRLCGQCVKNAAEQIYSKCLSCPKGIIWYSHCLLRYSDRKFFSNIETSPMYRDINITEDSITYQNSFTSTLSNQLYQLANDTGDSDEMYLTNSLKLNDKQTLYSLGQCTRDLSSEDCASCLNTVIVTAIPWPNLGSVGGRIMYPSCNLRFELFPFYMDKAQPPGSPSPLPGNAEKQKIIFIVVPTIVLVMLFSIGCYLLKKRGRKSRRTILRENFGEESATLEPLQFDWVVIEAATKNFSTDNYIGKGGFGEVYKGILLDGREVAIKRLSKSSNQGVEEFKNEVLLIAKLQHRNLVAFIGFCLEEQEKILIYEFVPNKSLDYFLFDSQQQKLLTWVERFNIIGGIVRGILYLHDHSRLKVIHRDLKPSNILLDENMIPKISDFGLARIVEISQDEGSTNRIVGTFGYMSPEYAMVGQFSEKSDIYSFGVMLLEIIAGKKNKSSFTPHHVAYDLLNYVWRQWMDQTPLSILDPNIQEDYSTNEVIKCIQIGLLCVQHDPDARPSISTVSSYLSSYAVELPTPKEPAFFLHGRKNSNILAQESSSTQSANSSALFSNNQMSASTFIPL</sequence>
<keyword evidence="8 17" id="KW-0547">Nucleotide-binding</keyword>
<feature type="binding site" evidence="17">
    <location>
        <position position="610"/>
    </location>
    <ligand>
        <name>ATP</name>
        <dbReference type="ChEBI" id="CHEBI:30616"/>
    </ligand>
</feature>
<evidence type="ECO:0000256" key="4">
    <source>
        <dbReference type="ARBA" id="ARBA00022679"/>
    </source>
</evidence>
<evidence type="ECO:0000256" key="5">
    <source>
        <dbReference type="ARBA" id="ARBA00022692"/>
    </source>
</evidence>
<dbReference type="InterPro" id="IPR017441">
    <property type="entry name" value="Protein_kinase_ATP_BS"/>
</dbReference>
<keyword evidence="14" id="KW-0325">Glycoprotein</keyword>
<dbReference type="FunFam" id="3.30.430.20:FF:000012">
    <property type="entry name" value="Cysteine-rich receptor-like protein kinase 25"/>
    <property type="match status" value="2"/>
</dbReference>
<organism evidence="22 23">
    <name type="scientific">Medicago truncatula</name>
    <name type="common">Barrel medic</name>
    <name type="synonym">Medicago tribuloides</name>
    <dbReference type="NCBI Taxonomy" id="3880"/>
    <lineage>
        <taxon>Eukaryota</taxon>
        <taxon>Viridiplantae</taxon>
        <taxon>Streptophyta</taxon>
        <taxon>Embryophyta</taxon>
        <taxon>Tracheophyta</taxon>
        <taxon>Spermatophyta</taxon>
        <taxon>Magnoliopsida</taxon>
        <taxon>eudicotyledons</taxon>
        <taxon>Gunneridae</taxon>
        <taxon>Pentapetalae</taxon>
        <taxon>rosids</taxon>
        <taxon>fabids</taxon>
        <taxon>Fabales</taxon>
        <taxon>Fabaceae</taxon>
        <taxon>Papilionoideae</taxon>
        <taxon>50 kb inversion clade</taxon>
        <taxon>NPAAA clade</taxon>
        <taxon>Hologalegina</taxon>
        <taxon>IRL clade</taxon>
        <taxon>Trifolieae</taxon>
        <taxon>Medicago</taxon>
    </lineage>
</organism>
<dbReference type="Proteomes" id="UP000265566">
    <property type="component" value="Chromosome 6"/>
</dbReference>
<dbReference type="PANTHER" id="PTHR27002">
    <property type="entry name" value="RECEPTOR-LIKE SERINE/THREONINE-PROTEIN KINASE SD1-8"/>
    <property type="match status" value="1"/>
</dbReference>
<dbReference type="Pfam" id="PF00069">
    <property type="entry name" value="Pkinase"/>
    <property type="match status" value="1"/>
</dbReference>
<evidence type="ECO:0000256" key="6">
    <source>
        <dbReference type="ARBA" id="ARBA00022729"/>
    </source>
</evidence>
<dbReference type="InterPro" id="IPR002902">
    <property type="entry name" value="GNK2"/>
</dbReference>
<keyword evidence="9" id="KW-0418">Kinase</keyword>
<evidence type="ECO:0000313" key="22">
    <source>
        <dbReference type="EMBL" id="RHN51964.1"/>
    </source>
</evidence>
<keyword evidence="11 18" id="KW-1133">Transmembrane helix</keyword>
<evidence type="ECO:0000256" key="2">
    <source>
        <dbReference type="ARBA" id="ARBA00022527"/>
    </source>
</evidence>
<dbReference type="Gene3D" id="3.30.430.20">
    <property type="entry name" value="Gnk2 domain, C-X8-C-X2-C motif"/>
    <property type="match status" value="4"/>
</dbReference>
<dbReference type="PROSITE" id="PS51473">
    <property type="entry name" value="GNK2"/>
    <property type="match status" value="4"/>
</dbReference>
<dbReference type="EMBL" id="PSQE01000006">
    <property type="protein sequence ID" value="RHN51964.1"/>
    <property type="molecule type" value="Genomic_DNA"/>
</dbReference>
<comment type="caution">
    <text evidence="22">The sequence shown here is derived from an EMBL/GenBank/DDBJ whole genome shotgun (WGS) entry which is preliminary data.</text>
</comment>
<evidence type="ECO:0000313" key="23">
    <source>
        <dbReference type="Proteomes" id="UP000265566"/>
    </source>
</evidence>
<evidence type="ECO:0000256" key="19">
    <source>
        <dbReference type="SAM" id="SignalP"/>
    </source>
</evidence>
<dbReference type="FunFam" id="1.10.510.10:FF:000129">
    <property type="entry name" value="cysteine-rich receptor-like protein kinase 10"/>
    <property type="match status" value="1"/>
</dbReference>
<feature type="domain" description="Gnk2-homologous" evidence="21">
    <location>
        <begin position="284"/>
        <end position="384"/>
    </location>
</feature>
<dbReference type="CDD" id="cd23509">
    <property type="entry name" value="Gnk2-like"/>
    <property type="match status" value="4"/>
</dbReference>
<evidence type="ECO:0000256" key="7">
    <source>
        <dbReference type="ARBA" id="ARBA00022737"/>
    </source>
</evidence>
<dbReference type="GO" id="GO:0006950">
    <property type="term" value="P:response to stress"/>
    <property type="evidence" value="ECO:0007669"/>
    <property type="project" value="UniProtKB-ARBA"/>
</dbReference>
<keyword evidence="4 22" id="KW-0808">Transferase</keyword>
<feature type="signal peptide" evidence="19">
    <location>
        <begin position="1"/>
        <end position="31"/>
    </location>
</feature>
<evidence type="ECO:0000256" key="9">
    <source>
        <dbReference type="ARBA" id="ARBA00022777"/>
    </source>
</evidence>
<evidence type="ECO:0000256" key="1">
    <source>
        <dbReference type="ARBA" id="ARBA00004167"/>
    </source>
</evidence>
<gene>
    <name evidence="22" type="ORF">MtrunA17_Chr6g0475091</name>
</gene>
<keyword evidence="2" id="KW-0723">Serine/threonine-protein kinase</keyword>
<dbReference type="SUPFAM" id="SSF56112">
    <property type="entry name" value="Protein kinase-like (PK-like)"/>
    <property type="match status" value="1"/>
</dbReference>
<dbReference type="PROSITE" id="PS00107">
    <property type="entry name" value="PROTEIN_KINASE_ATP"/>
    <property type="match status" value="1"/>
</dbReference>
<dbReference type="Gramene" id="rna36549">
    <property type="protein sequence ID" value="RHN51964.1"/>
    <property type="gene ID" value="gene36549"/>
</dbReference>
<evidence type="ECO:0000256" key="17">
    <source>
        <dbReference type="PROSITE-ProRule" id="PRU10141"/>
    </source>
</evidence>
<keyword evidence="10 17" id="KW-0067">ATP-binding</keyword>
<keyword evidence="6 19" id="KW-0732">Signal</keyword>
<reference evidence="23" key="1">
    <citation type="journal article" date="2018" name="Nat. Plants">
        <title>Whole-genome landscape of Medicago truncatula symbiotic genes.</title>
        <authorList>
            <person name="Pecrix Y."/>
            <person name="Staton S.E."/>
            <person name="Sallet E."/>
            <person name="Lelandais-Briere C."/>
            <person name="Moreau S."/>
            <person name="Carrere S."/>
            <person name="Blein T."/>
            <person name="Jardinaud M.F."/>
            <person name="Latrasse D."/>
            <person name="Zouine M."/>
            <person name="Zahm M."/>
            <person name="Kreplak J."/>
            <person name="Mayjonade B."/>
            <person name="Satge C."/>
            <person name="Perez M."/>
            <person name="Cauet S."/>
            <person name="Marande W."/>
            <person name="Chantry-Darmon C."/>
            <person name="Lopez-Roques C."/>
            <person name="Bouchez O."/>
            <person name="Berard A."/>
            <person name="Debelle F."/>
            <person name="Munos S."/>
            <person name="Bendahmane A."/>
            <person name="Berges H."/>
            <person name="Niebel A."/>
            <person name="Buitink J."/>
            <person name="Frugier F."/>
            <person name="Benhamed M."/>
            <person name="Crespi M."/>
            <person name="Gouzy J."/>
            <person name="Gamas P."/>
        </authorList>
    </citation>
    <scope>NUCLEOTIDE SEQUENCE [LARGE SCALE GENOMIC DNA]</scope>
    <source>
        <strain evidence="23">cv. Jemalong A17</strain>
    </source>
</reference>
<keyword evidence="13" id="KW-0675">Receptor</keyword>
<dbReference type="PANTHER" id="PTHR27002:SF402">
    <property type="entry name" value="CYSTEINE-RICH RECEPTOR-KINASE-LIKE PROTEIN"/>
    <property type="match status" value="1"/>
</dbReference>
<feature type="chain" id="PRO_5017234983" description="Cysteine-rich receptor-kinase-like protein" evidence="19">
    <location>
        <begin position="32"/>
        <end position="909"/>
    </location>
</feature>
<evidence type="ECO:0000256" key="10">
    <source>
        <dbReference type="ARBA" id="ARBA00022840"/>
    </source>
</evidence>
<evidence type="ECO:0000256" key="18">
    <source>
        <dbReference type="SAM" id="Phobius"/>
    </source>
</evidence>
<evidence type="ECO:0000256" key="13">
    <source>
        <dbReference type="ARBA" id="ARBA00023170"/>
    </source>
</evidence>
<feature type="domain" description="Gnk2-homologous" evidence="21">
    <location>
        <begin position="37"/>
        <end position="142"/>
    </location>
</feature>
<dbReference type="FunFam" id="3.30.430.20:FF:000013">
    <property type="entry name" value="Cysteine-rich RLK (RECEPTOR-like protein kinase) 23"/>
    <property type="match status" value="1"/>
</dbReference>
<comment type="subcellular location">
    <subcellularLocation>
        <location evidence="1">Membrane</location>
        <topology evidence="1">Single-pass membrane protein</topology>
    </subcellularLocation>
</comment>
<dbReference type="CDD" id="cd14066">
    <property type="entry name" value="STKc_IRAK"/>
    <property type="match status" value="1"/>
</dbReference>
<dbReference type="FunFam" id="3.30.200.20:FF:000727">
    <property type="entry name" value="Cysteine-rich RLK (RECEPTOR-like protein kinase) 23"/>
    <property type="match status" value="1"/>
</dbReference>
<keyword evidence="12 18" id="KW-0472">Membrane</keyword>
<proteinExistence type="predicted"/>